<evidence type="ECO:0000313" key="4">
    <source>
        <dbReference type="Proteomes" id="UP001164420"/>
    </source>
</evidence>
<keyword evidence="3" id="KW-0808">Transferase</keyword>
<sequence>MTTNAYRQALSRAALEDAWFRLYKKTKPSSRNTAGADDVSINDFERDAKLHLSRLSKDIGQGTFRLSPLKPFLIPKQSGKDRLICVPTVRDRIVQRALLDFLAKKYGHVLANKISYGFVQNRSVKRAAEAAIFLRTKFRWAFKTDITSFFDRIPRAQLIDAMRSLVKEKTLHPILAEVIASEIAPTSRSNEKRIRRLGVQDGLGVRQGMPLSPFFANVILIDFDKEVVQNKWKAVRYADDLIFFSQSETECHDIASQCKNMLAKLGLEIPAIGPDSKSSLHAPHDPVEFLGLSLAPANGGYTLSLSSKQRDRIRNEMLALGSIDELVSRRLKLSDIGRVIAAKKAGYLAAYDVCNNLAELEHDLIDMTHKVLRKIYVDGLHIDLEQLSPAARRFLSI</sequence>
<dbReference type="GO" id="GO:0003964">
    <property type="term" value="F:RNA-directed DNA polymerase activity"/>
    <property type="evidence" value="ECO:0007669"/>
    <property type="project" value="UniProtKB-KW"/>
</dbReference>
<dbReference type="Pfam" id="PF00078">
    <property type="entry name" value="RVT_1"/>
    <property type="match status" value="1"/>
</dbReference>
<evidence type="ECO:0000256" key="1">
    <source>
        <dbReference type="ARBA" id="ARBA00034120"/>
    </source>
</evidence>
<feature type="domain" description="Reverse transcriptase" evidence="2">
    <location>
        <begin position="55"/>
        <end position="294"/>
    </location>
</feature>
<dbReference type="InterPro" id="IPR000477">
    <property type="entry name" value="RT_dom"/>
</dbReference>
<dbReference type="InterPro" id="IPR051083">
    <property type="entry name" value="GrpII_Intron_Splice-Mob/Def"/>
</dbReference>
<protein>
    <submittedName>
        <fullName evidence="3">Reverse transcriptase domain-containing protein</fullName>
    </submittedName>
</protein>
<dbReference type="SUPFAM" id="SSF56672">
    <property type="entry name" value="DNA/RNA polymerases"/>
    <property type="match status" value="1"/>
</dbReference>
<accession>A0ABT2L3S6</accession>
<dbReference type="PANTHER" id="PTHR34047">
    <property type="entry name" value="NUCLEAR INTRON MATURASE 1, MITOCHONDRIAL-RELATED"/>
    <property type="match status" value="1"/>
</dbReference>
<keyword evidence="3" id="KW-0695">RNA-directed DNA polymerase</keyword>
<dbReference type="InterPro" id="IPR043502">
    <property type="entry name" value="DNA/RNA_pol_sf"/>
</dbReference>
<organism evidence="3 4">
    <name type="scientific">Ralstonia mojiangensis</name>
    <dbReference type="NCBI Taxonomy" id="2953895"/>
    <lineage>
        <taxon>Bacteria</taxon>
        <taxon>Pseudomonadati</taxon>
        <taxon>Pseudomonadota</taxon>
        <taxon>Betaproteobacteria</taxon>
        <taxon>Burkholderiales</taxon>
        <taxon>Burkholderiaceae</taxon>
        <taxon>Ralstonia</taxon>
    </lineage>
</organism>
<reference evidence="3 4" key="1">
    <citation type="journal article" date="2023" name="Front. Microbiol.">
        <title>Ralstonia chuxiongensis sp. nov., Ralstonia mojiangensis sp. nov., and Ralstonia soli sp. nov., isolated from tobacco fields, are three novel species in the family Burkholderiaceae.</title>
        <authorList>
            <person name="Lu C.H."/>
            <person name="Zhang Y.Y."/>
            <person name="Jiang N."/>
            <person name="Chen W."/>
            <person name="Shao X."/>
            <person name="Zhao Z.M."/>
            <person name="Lu W.L."/>
            <person name="Hu X."/>
            <person name="Xi Y.X."/>
            <person name="Zou S.Y."/>
            <person name="Wei Q.J."/>
            <person name="Lin Z.L."/>
            <person name="Gong L."/>
            <person name="Gai X.T."/>
            <person name="Zhang L.Q."/>
            <person name="Li J.Y."/>
            <person name="Jin Y."/>
            <person name="Xia Z.Y."/>
        </authorList>
    </citation>
    <scope>NUCLEOTIDE SEQUENCE [LARGE SCALE GENOMIC DNA]</scope>
    <source>
        <strain evidence="3 4">22TCJT01-1</strain>
    </source>
</reference>
<dbReference type="CDD" id="cd01651">
    <property type="entry name" value="RT_G2_intron"/>
    <property type="match status" value="1"/>
</dbReference>
<comment type="similarity">
    <text evidence="1">Belongs to the bacterial reverse transcriptase family.</text>
</comment>
<dbReference type="PROSITE" id="PS50878">
    <property type="entry name" value="RT_POL"/>
    <property type="match status" value="1"/>
</dbReference>
<keyword evidence="3" id="KW-0548">Nucleotidyltransferase</keyword>
<gene>
    <name evidence="3" type="ORF">N5J06_03855</name>
</gene>
<evidence type="ECO:0000313" key="3">
    <source>
        <dbReference type="EMBL" id="MCT7310065.1"/>
    </source>
</evidence>
<dbReference type="Proteomes" id="UP001164420">
    <property type="component" value="Unassembled WGS sequence"/>
</dbReference>
<comment type="caution">
    <text evidence="3">The sequence shown here is derived from an EMBL/GenBank/DDBJ whole genome shotgun (WGS) entry which is preliminary data.</text>
</comment>
<dbReference type="RefSeq" id="WP_260784651.1">
    <property type="nucleotide sequence ID" value="NZ_JAOCQI010000001.1"/>
</dbReference>
<dbReference type="EMBL" id="JAOCQI010000001">
    <property type="protein sequence ID" value="MCT7310065.1"/>
    <property type="molecule type" value="Genomic_DNA"/>
</dbReference>
<evidence type="ECO:0000259" key="2">
    <source>
        <dbReference type="PROSITE" id="PS50878"/>
    </source>
</evidence>
<dbReference type="PANTHER" id="PTHR34047:SF8">
    <property type="entry name" value="PROTEIN YKFC"/>
    <property type="match status" value="1"/>
</dbReference>
<proteinExistence type="inferred from homology"/>
<name>A0ABT2L3S6_9RALS</name>
<keyword evidence="4" id="KW-1185">Reference proteome</keyword>